<dbReference type="GO" id="GO:0003676">
    <property type="term" value="F:nucleic acid binding"/>
    <property type="evidence" value="ECO:0007669"/>
    <property type="project" value="InterPro"/>
</dbReference>
<dbReference type="PROSITE" id="PS50994">
    <property type="entry name" value="INTEGRASE"/>
    <property type="match status" value="1"/>
</dbReference>
<dbReference type="InterPro" id="IPR001584">
    <property type="entry name" value="Integrase_cat-core"/>
</dbReference>
<dbReference type="EMBL" id="QGSZ01000150">
    <property type="protein sequence ID" value="RQX05707.1"/>
    <property type="molecule type" value="Genomic_DNA"/>
</dbReference>
<accession>A0A3N9XGL6</accession>
<dbReference type="Gene3D" id="3.30.420.10">
    <property type="entry name" value="Ribonuclease H-like superfamily/Ribonuclease H"/>
    <property type="match status" value="1"/>
</dbReference>
<evidence type="ECO:0000313" key="4">
    <source>
        <dbReference type="Proteomes" id="UP000282312"/>
    </source>
</evidence>
<dbReference type="SUPFAM" id="SSF53098">
    <property type="entry name" value="Ribonuclease H-like"/>
    <property type="match status" value="1"/>
</dbReference>
<reference evidence="3 4" key="1">
    <citation type="submission" date="2018-05" db="EMBL/GenBank/DDBJ databases">
        <title>Micromonospora from Atacama Desert.</title>
        <authorList>
            <person name="Carro L."/>
            <person name="Goodfellow M."/>
            <person name="Klenk H.-P."/>
        </authorList>
    </citation>
    <scope>NUCLEOTIDE SEQUENCE [LARGE SCALE GENOMIC DNA]</scope>
    <source>
        <strain evidence="3 4">LB39</strain>
    </source>
</reference>
<gene>
    <name evidence="3" type="ORF">DLJ59_06810</name>
</gene>
<dbReference type="OrthoDB" id="52928at2"/>
<organism evidence="3 4">
    <name type="scientific">Micromonospora inaquosa</name>
    <dbReference type="NCBI Taxonomy" id="2203716"/>
    <lineage>
        <taxon>Bacteria</taxon>
        <taxon>Bacillati</taxon>
        <taxon>Actinomycetota</taxon>
        <taxon>Actinomycetes</taxon>
        <taxon>Micromonosporales</taxon>
        <taxon>Micromonosporaceae</taxon>
        <taxon>Micromonospora</taxon>
    </lineage>
</organism>
<evidence type="ECO:0000313" key="3">
    <source>
        <dbReference type="EMBL" id="RQX05707.1"/>
    </source>
</evidence>
<name>A0A3N9XGL6_9ACTN</name>
<proteinExistence type="predicted"/>
<evidence type="ECO:0000256" key="1">
    <source>
        <dbReference type="SAM" id="MobiDB-lite"/>
    </source>
</evidence>
<dbReference type="RefSeq" id="WP_124771649.1">
    <property type="nucleotide sequence ID" value="NZ_QGSZ01000150.1"/>
</dbReference>
<feature type="region of interest" description="Disordered" evidence="1">
    <location>
        <begin position="610"/>
        <end position="650"/>
    </location>
</feature>
<keyword evidence="4" id="KW-1185">Reference proteome</keyword>
<dbReference type="Proteomes" id="UP000282312">
    <property type="component" value="Unassembled WGS sequence"/>
</dbReference>
<dbReference type="InterPro" id="IPR015378">
    <property type="entry name" value="Transposase-like_Mu_C"/>
</dbReference>
<dbReference type="AlphaFoldDB" id="A0A3N9XGL6"/>
<dbReference type="GO" id="GO:0015074">
    <property type="term" value="P:DNA integration"/>
    <property type="evidence" value="ECO:0007669"/>
    <property type="project" value="InterPro"/>
</dbReference>
<evidence type="ECO:0000259" key="2">
    <source>
        <dbReference type="PROSITE" id="PS50994"/>
    </source>
</evidence>
<dbReference type="InterPro" id="IPR036397">
    <property type="entry name" value="RNaseH_sf"/>
</dbReference>
<feature type="domain" description="Integrase catalytic" evidence="2">
    <location>
        <begin position="251"/>
        <end position="473"/>
    </location>
</feature>
<dbReference type="InterPro" id="IPR012337">
    <property type="entry name" value="RNaseH-like_sf"/>
</dbReference>
<protein>
    <submittedName>
        <fullName evidence="3">Integrase</fullName>
    </submittedName>
</protein>
<sequence length="671" mass="73519">MAPARPVLRPGDWVHFDGGEHQVVGLAGATVRLRSGAGAEQVVLAGHLMATPGFAVVDAGTAPTVEPFGLLDALPEETLAAARRWEQHLVEVETGLPPAAAPGATARPEYDPATRSLAQRQRAKAAELGVSLRTIEGRRARYLAQGLWGLVDQRAVREWEATGRVDARLVDALREVIAEQTNVSTGTRSRLIRRAVKRVEELHGAGVVPLPGRSTFYALVERLTAGRHTFGSAITRRQTANRPAGAFTPTFAGRPGEQVQIDSTPIDVMVLLDDGLPVRADMTIAIDVATRTVCAAVLRPVGTKAVDAALLLAKMLVPEPMRPGWANALRLSASRLPHARLLDIDARMREAAARPVIVPDTVVIDHGRVFVSETFDRACNRLGISVQPARKDTPTDKGIVEATHKSIKTLFAQHVAGYTGGNPTLRGRDVAAAWTIGELQDLLDEWLIVGWQHRPHDALRDPHQPRRMLTPNEKYAALVAAAGYLPLPLASDDYLELLPVQWRQINDYGIRIDNRTYDCAALGPWRRQHSGVIARRGLWEVHYDPYDVSQVFLRTPDGWITVPWTHLPMITAPFADFTWRHARRLTVERGRDAGNESEVARVLDELLTRAEHGPDRTSAKAVARTRAVGSAHGRPAPDQRPTPTPVVDERSDAEVIPFGVFDADAEAERWI</sequence>
<comment type="caution">
    <text evidence="3">The sequence shown here is derived from an EMBL/GenBank/DDBJ whole genome shotgun (WGS) entry which is preliminary data.</text>
</comment>
<dbReference type="Pfam" id="PF09299">
    <property type="entry name" value="Mu-transpos_C"/>
    <property type="match status" value="1"/>
</dbReference>